<protein>
    <submittedName>
        <fullName evidence="1">Uncharacterized protein</fullName>
    </submittedName>
</protein>
<accession>A0A1I1GCL1</accession>
<keyword evidence="2" id="KW-1185">Reference proteome</keyword>
<dbReference type="Proteomes" id="UP000199577">
    <property type="component" value="Unassembled WGS sequence"/>
</dbReference>
<sequence length="29" mass="3383">MTKSHLNSLIFLLVYLLESGYQKLKAKED</sequence>
<dbReference type="AlphaFoldDB" id="A0A1I1GCL1"/>
<dbReference type="EMBL" id="FOLL01000004">
    <property type="protein sequence ID" value="SFC09271.1"/>
    <property type="molecule type" value="Genomic_DNA"/>
</dbReference>
<gene>
    <name evidence="1" type="ORF">SAMN05421747_104106</name>
</gene>
<name>A0A1I1GCL1_9SPHI</name>
<proteinExistence type="predicted"/>
<organism evidence="1 2">
    <name type="scientific">Parapedobacter composti</name>
    <dbReference type="NCBI Taxonomy" id="623281"/>
    <lineage>
        <taxon>Bacteria</taxon>
        <taxon>Pseudomonadati</taxon>
        <taxon>Bacteroidota</taxon>
        <taxon>Sphingobacteriia</taxon>
        <taxon>Sphingobacteriales</taxon>
        <taxon>Sphingobacteriaceae</taxon>
        <taxon>Parapedobacter</taxon>
    </lineage>
</organism>
<evidence type="ECO:0000313" key="1">
    <source>
        <dbReference type="EMBL" id="SFC09271.1"/>
    </source>
</evidence>
<reference evidence="1 2" key="1">
    <citation type="submission" date="2016-10" db="EMBL/GenBank/DDBJ databases">
        <authorList>
            <person name="de Groot N.N."/>
        </authorList>
    </citation>
    <scope>NUCLEOTIDE SEQUENCE [LARGE SCALE GENOMIC DNA]</scope>
    <source>
        <strain evidence="1 2">DSM 22900</strain>
    </source>
</reference>
<evidence type="ECO:0000313" key="2">
    <source>
        <dbReference type="Proteomes" id="UP000199577"/>
    </source>
</evidence>